<evidence type="ECO:0000313" key="2">
    <source>
        <dbReference type="Proteomes" id="UP001273505"/>
    </source>
</evidence>
<dbReference type="RefSeq" id="WP_302720560.1">
    <property type="nucleotide sequence ID" value="NZ_JAULRU010000117.1"/>
</dbReference>
<reference evidence="1 2" key="1">
    <citation type="submission" date="2023-11" db="EMBL/GenBank/DDBJ databases">
        <title>Gilvimarinus fulvus sp. nov., isolated from the surface of Kelp.</title>
        <authorList>
            <person name="Sun Y.Y."/>
            <person name="Gong Y."/>
            <person name="Du Z.J."/>
        </authorList>
    </citation>
    <scope>NUCLEOTIDE SEQUENCE [LARGE SCALE GENOMIC DNA]</scope>
    <source>
        <strain evidence="1 2">SDUM040013</strain>
    </source>
</reference>
<keyword evidence="2" id="KW-1185">Reference proteome</keyword>
<accession>A0ABU4S6I0</accession>
<evidence type="ECO:0000313" key="1">
    <source>
        <dbReference type="EMBL" id="MDX6851513.1"/>
    </source>
</evidence>
<name>A0ABU4S6I0_9GAMM</name>
<proteinExistence type="predicted"/>
<gene>
    <name evidence="1" type="ORF">SCD92_19250</name>
</gene>
<dbReference type="Proteomes" id="UP001273505">
    <property type="component" value="Unassembled WGS sequence"/>
</dbReference>
<dbReference type="InterPro" id="IPR048156">
    <property type="entry name" value="PA2817-like"/>
</dbReference>
<dbReference type="EMBL" id="JAXAFO010000068">
    <property type="protein sequence ID" value="MDX6851513.1"/>
    <property type="molecule type" value="Genomic_DNA"/>
</dbReference>
<protein>
    <submittedName>
        <fullName evidence="1">PA2817 family protein</fullName>
    </submittedName>
</protein>
<organism evidence="1 2">
    <name type="scientific">Gilvimarinus gilvus</name>
    <dbReference type="NCBI Taxonomy" id="3058038"/>
    <lineage>
        <taxon>Bacteria</taxon>
        <taxon>Pseudomonadati</taxon>
        <taxon>Pseudomonadota</taxon>
        <taxon>Gammaproteobacteria</taxon>
        <taxon>Cellvibrionales</taxon>
        <taxon>Cellvibrionaceae</taxon>
        <taxon>Gilvimarinus</taxon>
    </lineage>
</organism>
<dbReference type="NCBIfam" id="NF041512">
    <property type="entry name" value="PA2817_fam"/>
    <property type="match status" value="1"/>
</dbReference>
<sequence length="134" mass="15620">MSESSAESVYREFHRNLLTQFILATQQQPPFIQEECDEDALEYLSQLEALPSLQGSDYIEQGQRLLTRTIASFAHLTPLLPRDLLWHFGGDCLHYMPDEEIEKFQQLDEQLHQAIEDNQPFDYATERARLLGLH</sequence>
<comment type="caution">
    <text evidence="1">The sequence shown here is derived from an EMBL/GenBank/DDBJ whole genome shotgun (WGS) entry which is preliminary data.</text>
</comment>